<dbReference type="InterPro" id="IPR000182">
    <property type="entry name" value="GNAT_dom"/>
</dbReference>
<dbReference type="SUPFAM" id="SSF55729">
    <property type="entry name" value="Acyl-CoA N-acyltransferases (Nat)"/>
    <property type="match status" value="1"/>
</dbReference>
<sequence>MKNNKKGHRTRKQLIAEKEAASKRLVDQANLLKDPLEALPGFHSYTTPDGTEIKLQCHRVGDLDNDKLTWIFSLMERNMVEYYKASSWGWNQSSKRKELTEPTAWYLIATMNDELVGFSHFRYDMDFGIEVLYCYELQLETKARRKGIGKFFMNALEELAKKSSMKKVVLTTLKKNTDANLFYEKLG</sequence>
<dbReference type="GO" id="GO:0010485">
    <property type="term" value="F:histone H4 acetyltransferase activity"/>
    <property type="evidence" value="ECO:0007669"/>
    <property type="project" value="InterPro"/>
</dbReference>
<dbReference type="GO" id="GO:0043998">
    <property type="term" value="F:histone H2A acetyltransferase activity"/>
    <property type="evidence" value="ECO:0007669"/>
    <property type="project" value="InterPro"/>
</dbReference>
<comment type="similarity">
    <text evidence="3">Belongs to the acetyltransferase family. NAA40 subfamily.</text>
</comment>
<dbReference type="GO" id="GO:0005737">
    <property type="term" value="C:cytoplasm"/>
    <property type="evidence" value="ECO:0007669"/>
    <property type="project" value="UniProtKB-SubCell"/>
</dbReference>
<dbReference type="PANTHER" id="PTHR20531">
    <property type="entry name" value="N-ALPHA-ACETYLTRANSFERASE 40"/>
    <property type="match status" value="1"/>
</dbReference>
<dbReference type="Pfam" id="PF00583">
    <property type="entry name" value="Acetyltransf_1"/>
    <property type="match status" value="1"/>
</dbReference>
<keyword evidence="9" id="KW-0012">Acyltransferase</keyword>
<organism evidence="13 14">
    <name type="scientific">Aphidius gifuensis</name>
    <name type="common">Parasitoid wasp</name>
    <dbReference type="NCBI Taxonomy" id="684658"/>
    <lineage>
        <taxon>Eukaryota</taxon>
        <taxon>Metazoa</taxon>
        <taxon>Ecdysozoa</taxon>
        <taxon>Arthropoda</taxon>
        <taxon>Hexapoda</taxon>
        <taxon>Insecta</taxon>
        <taxon>Pterygota</taxon>
        <taxon>Neoptera</taxon>
        <taxon>Endopterygota</taxon>
        <taxon>Hymenoptera</taxon>
        <taxon>Apocrita</taxon>
        <taxon>Ichneumonoidea</taxon>
        <taxon>Braconidae</taxon>
        <taxon>Aphidiinae</taxon>
        <taxon>Aphidius</taxon>
    </lineage>
</organism>
<evidence type="ECO:0000256" key="7">
    <source>
        <dbReference type="ARBA" id="ARBA00022679"/>
    </source>
</evidence>
<dbReference type="PANTHER" id="PTHR20531:SF1">
    <property type="entry name" value="N-ALPHA-ACETYLTRANSFERASE 40"/>
    <property type="match status" value="1"/>
</dbReference>
<evidence type="ECO:0000256" key="8">
    <source>
        <dbReference type="ARBA" id="ARBA00023242"/>
    </source>
</evidence>
<feature type="domain" description="N-acetyltransferase" evidence="12">
    <location>
        <begin position="67"/>
        <end position="187"/>
    </location>
</feature>
<evidence type="ECO:0000256" key="9">
    <source>
        <dbReference type="ARBA" id="ARBA00023315"/>
    </source>
</evidence>
<gene>
    <name evidence="13" type="ORF">HCN44_000509</name>
</gene>
<dbReference type="GO" id="GO:0005634">
    <property type="term" value="C:nucleus"/>
    <property type="evidence" value="ECO:0007669"/>
    <property type="project" value="UniProtKB-SubCell"/>
</dbReference>
<evidence type="ECO:0000256" key="2">
    <source>
        <dbReference type="ARBA" id="ARBA00004496"/>
    </source>
</evidence>
<keyword evidence="14" id="KW-1185">Reference proteome</keyword>
<keyword evidence="6" id="KW-0963">Cytoplasm</keyword>
<accession>A0A835CND3</accession>
<evidence type="ECO:0000256" key="4">
    <source>
        <dbReference type="ARBA" id="ARBA00012950"/>
    </source>
</evidence>
<comment type="catalytic activity">
    <reaction evidence="11">
        <text>N-terminal L-seryl-[histone H4] + acetyl-CoA = N-terminal N(alpha)-acetyl-L-seryl-[histone H4] + CoA + H(+)</text>
        <dbReference type="Rhea" id="RHEA:50596"/>
        <dbReference type="Rhea" id="RHEA-COMP:12740"/>
        <dbReference type="Rhea" id="RHEA-COMP:12743"/>
        <dbReference type="ChEBI" id="CHEBI:15378"/>
        <dbReference type="ChEBI" id="CHEBI:57287"/>
        <dbReference type="ChEBI" id="CHEBI:57288"/>
        <dbReference type="ChEBI" id="CHEBI:64738"/>
        <dbReference type="ChEBI" id="CHEBI:83690"/>
        <dbReference type="EC" id="2.3.1.257"/>
    </reaction>
</comment>
<keyword evidence="7" id="KW-0808">Transferase</keyword>
<dbReference type="EMBL" id="JACMRX010000004">
    <property type="protein sequence ID" value="KAF7990704.1"/>
    <property type="molecule type" value="Genomic_DNA"/>
</dbReference>
<evidence type="ECO:0000256" key="6">
    <source>
        <dbReference type="ARBA" id="ARBA00022490"/>
    </source>
</evidence>
<evidence type="ECO:0000256" key="5">
    <source>
        <dbReference type="ARBA" id="ARBA00015043"/>
    </source>
</evidence>
<protein>
    <recommendedName>
        <fullName evidence="5">N-alpha-acetyltransferase 40</fullName>
        <ecNumber evidence="4">2.3.1.257</ecNumber>
    </recommendedName>
</protein>
<dbReference type="Gene3D" id="3.40.630.30">
    <property type="match status" value="1"/>
</dbReference>
<comment type="catalytic activity">
    <reaction evidence="10">
        <text>N-terminal L-seryl-[histone H2A] + acetyl-CoA = N-terminal N(alpha)-acetyl-L-seryl-[histone H2A] + CoA + H(+)</text>
        <dbReference type="Rhea" id="RHEA:50600"/>
        <dbReference type="Rhea" id="RHEA-COMP:12742"/>
        <dbReference type="Rhea" id="RHEA-COMP:12744"/>
        <dbReference type="ChEBI" id="CHEBI:15378"/>
        <dbReference type="ChEBI" id="CHEBI:57287"/>
        <dbReference type="ChEBI" id="CHEBI:57288"/>
        <dbReference type="ChEBI" id="CHEBI:64738"/>
        <dbReference type="ChEBI" id="CHEBI:83690"/>
        <dbReference type="EC" id="2.3.1.257"/>
    </reaction>
</comment>
<dbReference type="AlphaFoldDB" id="A0A835CND3"/>
<dbReference type="CDD" id="cd04301">
    <property type="entry name" value="NAT_SF"/>
    <property type="match status" value="1"/>
</dbReference>
<comment type="subcellular location">
    <subcellularLocation>
        <location evidence="2">Cytoplasm</location>
    </subcellularLocation>
    <subcellularLocation>
        <location evidence="1">Nucleus</location>
    </subcellularLocation>
</comment>
<dbReference type="InterPro" id="IPR039949">
    <property type="entry name" value="NAA40"/>
</dbReference>
<evidence type="ECO:0000256" key="3">
    <source>
        <dbReference type="ARBA" id="ARBA00008870"/>
    </source>
</evidence>
<dbReference type="EC" id="2.3.1.257" evidence="4"/>
<dbReference type="PROSITE" id="PS51186">
    <property type="entry name" value="GNAT"/>
    <property type="match status" value="1"/>
</dbReference>
<reference evidence="13 14" key="1">
    <citation type="submission" date="2020-08" db="EMBL/GenBank/DDBJ databases">
        <title>Aphidius gifuensis genome sequencing and assembly.</title>
        <authorList>
            <person name="Du Z."/>
        </authorList>
    </citation>
    <scope>NUCLEOTIDE SEQUENCE [LARGE SCALE GENOMIC DNA]</scope>
    <source>
        <strain evidence="13">YNYX2018</strain>
        <tissue evidence="13">Adults</tissue>
    </source>
</reference>
<dbReference type="OrthoDB" id="424551at2759"/>
<evidence type="ECO:0000256" key="10">
    <source>
        <dbReference type="ARBA" id="ARBA00047821"/>
    </source>
</evidence>
<dbReference type="GO" id="GO:1990189">
    <property type="term" value="F:protein N-terminal-serine acetyltransferase activity"/>
    <property type="evidence" value="ECO:0007669"/>
    <property type="project" value="UniProtKB-EC"/>
</dbReference>
<comment type="caution">
    <text evidence="13">The sequence shown here is derived from an EMBL/GenBank/DDBJ whole genome shotgun (WGS) entry which is preliminary data.</text>
</comment>
<evidence type="ECO:0000256" key="1">
    <source>
        <dbReference type="ARBA" id="ARBA00004123"/>
    </source>
</evidence>
<keyword evidence="8" id="KW-0539">Nucleus</keyword>
<dbReference type="Proteomes" id="UP000639338">
    <property type="component" value="Unassembled WGS sequence"/>
</dbReference>
<evidence type="ECO:0000313" key="14">
    <source>
        <dbReference type="Proteomes" id="UP000639338"/>
    </source>
</evidence>
<evidence type="ECO:0000313" key="13">
    <source>
        <dbReference type="EMBL" id="KAF7990704.1"/>
    </source>
</evidence>
<name>A0A835CND3_APHGI</name>
<dbReference type="InterPro" id="IPR016181">
    <property type="entry name" value="Acyl_CoA_acyltransferase"/>
</dbReference>
<evidence type="ECO:0000259" key="12">
    <source>
        <dbReference type="PROSITE" id="PS51186"/>
    </source>
</evidence>
<proteinExistence type="inferred from homology"/>
<evidence type="ECO:0000256" key="11">
    <source>
        <dbReference type="ARBA" id="ARBA00049524"/>
    </source>
</evidence>